<evidence type="ECO:0000313" key="1">
    <source>
        <dbReference type="EMBL" id="PRY82875.1"/>
    </source>
</evidence>
<gene>
    <name evidence="1" type="ORF">CLV38_10885</name>
</gene>
<reference evidence="1 2" key="1">
    <citation type="submission" date="2018-03" db="EMBL/GenBank/DDBJ databases">
        <title>Genomic Encyclopedia of Archaeal and Bacterial Type Strains, Phase II (KMG-II): from individual species to whole genera.</title>
        <authorList>
            <person name="Goeker M."/>
        </authorList>
    </citation>
    <scope>NUCLEOTIDE SEQUENCE [LARGE SCALE GENOMIC DNA]</scope>
    <source>
        <strain evidence="1 2">DSM 13175</strain>
    </source>
</reference>
<organism evidence="1 2">
    <name type="scientific">Alkalibacterium olivapovliticus</name>
    <dbReference type="NCBI Taxonomy" id="99907"/>
    <lineage>
        <taxon>Bacteria</taxon>
        <taxon>Bacillati</taxon>
        <taxon>Bacillota</taxon>
        <taxon>Bacilli</taxon>
        <taxon>Lactobacillales</taxon>
        <taxon>Carnobacteriaceae</taxon>
        <taxon>Alkalibacterium</taxon>
    </lineage>
</organism>
<dbReference type="OrthoDB" id="3010222at2"/>
<dbReference type="RefSeq" id="WP_106192616.1">
    <property type="nucleotide sequence ID" value="NZ_PVTO01000008.1"/>
</dbReference>
<protein>
    <submittedName>
        <fullName evidence="1">Uncharacterized protein</fullName>
    </submittedName>
</protein>
<dbReference type="Proteomes" id="UP000238205">
    <property type="component" value="Unassembled WGS sequence"/>
</dbReference>
<sequence>MYTCQFCSTSLKKAFTGTFKGEHIHSCSSCFKRSLSPIEFDQESVYYPNVGRREIQIEDYIVMYDTNVNEVVRIPLKTYEEGLIGLLKEDLSQDIQIDTKDILVVIEPWNTTLVIEE</sequence>
<dbReference type="EMBL" id="PVTO01000008">
    <property type="protein sequence ID" value="PRY82875.1"/>
    <property type="molecule type" value="Genomic_DNA"/>
</dbReference>
<name>A0A2T0W854_9LACT</name>
<comment type="caution">
    <text evidence="1">The sequence shown here is derived from an EMBL/GenBank/DDBJ whole genome shotgun (WGS) entry which is preliminary data.</text>
</comment>
<evidence type="ECO:0000313" key="2">
    <source>
        <dbReference type="Proteomes" id="UP000238205"/>
    </source>
</evidence>
<proteinExistence type="predicted"/>
<keyword evidence="2" id="KW-1185">Reference proteome</keyword>
<accession>A0A2T0W854</accession>
<dbReference type="AlphaFoldDB" id="A0A2T0W854"/>